<dbReference type="PROSITE" id="PS50887">
    <property type="entry name" value="GGDEF"/>
    <property type="match status" value="1"/>
</dbReference>
<evidence type="ECO:0000259" key="4">
    <source>
        <dbReference type="PROSITE" id="PS50883"/>
    </source>
</evidence>
<dbReference type="NCBIfam" id="TIGR00229">
    <property type="entry name" value="sensory_box"/>
    <property type="match status" value="1"/>
</dbReference>
<name>A0ABY5L436_9CELL</name>
<dbReference type="Pfam" id="PF08448">
    <property type="entry name" value="PAS_4"/>
    <property type="match status" value="1"/>
</dbReference>
<reference evidence="6 7" key="1">
    <citation type="submission" date="2022-07" db="EMBL/GenBank/DDBJ databases">
        <title>Novel species in genus cellulomonas.</title>
        <authorList>
            <person name="Ye L."/>
        </authorList>
    </citation>
    <scope>NUCLEOTIDE SEQUENCE [LARGE SCALE GENOMIC DNA]</scope>
    <source>
        <strain evidence="7">zg-Y338</strain>
    </source>
</reference>
<dbReference type="InterPro" id="IPR000700">
    <property type="entry name" value="PAS-assoc_C"/>
</dbReference>
<dbReference type="SUPFAM" id="SSF141868">
    <property type="entry name" value="EAL domain-like"/>
    <property type="match status" value="1"/>
</dbReference>
<dbReference type="RefSeq" id="WP_227568692.1">
    <property type="nucleotide sequence ID" value="NZ_CP101988.1"/>
</dbReference>
<proteinExistence type="predicted"/>
<gene>
    <name evidence="6" type="ORF">NP064_05880</name>
</gene>
<dbReference type="InterPro" id="IPR000014">
    <property type="entry name" value="PAS"/>
</dbReference>
<dbReference type="PROSITE" id="PS50883">
    <property type="entry name" value="EAL"/>
    <property type="match status" value="1"/>
</dbReference>
<feature type="domain" description="PAC" evidence="3">
    <location>
        <begin position="221"/>
        <end position="273"/>
    </location>
</feature>
<keyword evidence="7" id="KW-1185">Reference proteome</keyword>
<dbReference type="InterPro" id="IPR035919">
    <property type="entry name" value="EAL_sf"/>
</dbReference>
<dbReference type="InterPro" id="IPR035965">
    <property type="entry name" value="PAS-like_dom_sf"/>
</dbReference>
<dbReference type="Pfam" id="PF00563">
    <property type="entry name" value="EAL"/>
    <property type="match status" value="1"/>
</dbReference>
<dbReference type="SUPFAM" id="SSF55785">
    <property type="entry name" value="PYP-like sensor domain (PAS domain)"/>
    <property type="match status" value="2"/>
</dbReference>
<dbReference type="InterPro" id="IPR043128">
    <property type="entry name" value="Rev_trsase/Diguanyl_cyclase"/>
</dbReference>
<dbReference type="Proteomes" id="UP001316189">
    <property type="component" value="Chromosome"/>
</dbReference>
<dbReference type="Pfam" id="PF13188">
    <property type="entry name" value="PAS_8"/>
    <property type="match status" value="1"/>
</dbReference>
<dbReference type="PANTHER" id="PTHR44757">
    <property type="entry name" value="DIGUANYLATE CYCLASE DGCP"/>
    <property type="match status" value="1"/>
</dbReference>
<dbReference type="PANTHER" id="PTHR44757:SF2">
    <property type="entry name" value="BIOFILM ARCHITECTURE MAINTENANCE PROTEIN MBAA"/>
    <property type="match status" value="1"/>
</dbReference>
<dbReference type="CDD" id="cd00130">
    <property type="entry name" value="PAS"/>
    <property type="match status" value="1"/>
</dbReference>
<dbReference type="InterPro" id="IPR029787">
    <property type="entry name" value="Nucleotide_cyclase"/>
</dbReference>
<dbReference type="CDD" id="cd01948">
    <property type="entry name" value="EAL"/>
    <property type="match status" value="1"/>
</dbReference>
<feature type="domain" description="GGDEF" evidence="5">
    <location>
        <begin position="305"/>
        <end position="437"/>
    </location>
</feature>
<dbReference type="CDD" id="cd01949">
    <property type="entry name" value="GGDEF"/>
    <property type="match status" value="1"/>
</dbReference>
<evidence type="ECO:0000259" key="3">
    <source>
        <dbReference type="PROSITE" id="PS50113"/>
    </source>
</evidence>
<feature type="domain" description="PAS" evidence="2">
    <location>
        <begin position="144"/>
        <end position="214"/>
    </location>
</feature>
<dbReference type="PROSITE" id="PS50112">
    <property type="entry name" value="PAS"/>
    <property type="match status" value="1"/>
</dbReference>
<accession>A0ABY5L436</accession>
<evidence type="ECO:0000259" key="2">
    <source>
        <dbReference type="PROSITE" id="PS50112"/>
    </source>
</evidence>
<feature type="region of interest" description="Disordered" evidence="1">
    <location>
        <begin position="698"/>
        <end position="719"/>
    </location>
</feature>
<organism evidence="6 7">
    <name type="scientific">Cellulomonas chengniuliangii</name>
    <dbReference type="NCBI Taxonomy" id="2968084"/>
    <lineage>
        <taxon>Bacteria</taxon>
        <taxon>Bacillati</taxon>
        <taxon>Actinomycetota</taxon>
        <taxon>Actinomycetes</taxon>
        <taxon>Micrococcales</taxon>
        <taxon>Cellulomonadaceae</taxon>
        <taxon>Cellulomonas</taxon>
    </lineage>
</organism>
<dbReference type="SUPFAM" id="SSF55073">
    <property type="entry name" value="Nucleotide cyclase"/>
    <property type="match status" value="1"/>
</dbReference>
<dbReference type="Gene3D" id="3.30.70.270">
    <property type="match status" value="1"/>
</dbReference>
<dbReference type="InterPro" id="IPR052155">
    <property type="entry name" value="Biofilm_reg_signaling"/>
</dbReference>
<dbReference type="InterPro" id="IPR013656">
    <property type="entry name" value="PAS_4"/>
</dbReference>
<evidence type="ECO:0000313" key="7">
    <source>
        <dbReference type="Proteomes" id="UP001316189"/>
    </source>
</evidence>
<dbReference type="Gene3D" id="3.30.450.20">
    <property type="entry name" value="PAS domain"/>
    <property type="match status" value="1"/>
</dbReference>
<protein>
    <submittedName>
        <fullName evidence="6">EAL domain-containing protein</fullName>
    </submittedName>
</protein>
<feature type="domain" description="EAL" evidence="4">
    <location>
        <begin position="446"/>
        <end position="705"/>
    </location>
</feature>
<dbReference type="InterPro" id="IPR001633">
    <property type="entry name" value="EAL_dom"/>
</dbReference>
<dbReference type="SMART" id="SM00267">
    <property type="entry name" value="GGDEF"/>
    <property type="match status" value="1"/>
</dbReference>
<dbReference type="SMART" id="SM00091">
    <property type="entry name" value="PAS"/>
    <property type="match status" value="2"/>
</dbReference>
<dbReference type="PROSITE" id="PS50113">
    <property type="entry name" value="PAC"/>
    <property type="match status" value="1"/>
</dbReference>
<dbReference type="SMART" id="SM00052">
    <property type="entry name" value="EAL"/>
    <property type="match status" value="1"/>
</dbReference>
<sequence length="719" mass="77041">MARDAPSSPLAARLTLTSDLADVLPQGVLLVGADGAVLSANAAARDLLGDASTDLGAVVLGEPDLEPWSPDGVAISWDELPAASALRTGVPASAVVGLGRAEADPSWLRVTATPLEQPTQDAALLVTVDDAGPEVVQARALAMHADMVRVTFEDAAIGMALVDLDGRVIRANAALARSFVMTHAELLSRPLDDLAHPEDREQGRAEIARLLEGAAGGPTSATMGRRFITGTGTLLHTRLTVTVVRDPSGKPLHLWHQIEDVTEMRRAQDLLEWRALYDHLTGLANRRLLLDRLAHALQQHAHAPGHVAVVFADLDDFKRVNDSLGHDAGDLLLRVVADRLRSAIRPGDTVARVGGDEFVIVFEKVTSAEHAGELLDAVLAVVHAPVHVGGHDVVPRLSAGLTVNDGSRDAERVLRDADTALYVAKQSGRSRWEVYQDEYRREALHRISVEAELRGAVQRGDFVLHYQPIVDLSTSEVIAHEALVRWQHRERGLLLPGEFIQVCEDTDLIVGLGAWVIEEAVAFLARHPELPGRVYVNVSPRQIGRRDDGGSGSRGLAQTVADVLAATGVSGERLGIEITESGVLQATDLARADLDMLTELGVVLVLDDFGTGYSALSSVLSAPIRGLKLDRSFTMRLGDNGACDRISTAIAALVDSLSSHGVVEGIETEDQRQLALAHGWTHGQGWLFGHPEPEHALDLTSPGHPPTVPGTRRALRTRV</sequence>
<dbReference type="NCBIfam" id="TIGR00254">
    <property type="entry name" value="GGDEF"/>
    <property type="match status" value="1"/>
</dbReference>
<dbReference type="Pfam" id="PF00990">
    <property type="entry name" value="GGDEF"/>
    <property type="match status" value="1"/>
</dbReference>
<dbReference type="InterPro" id="IPR000160">
    <property type="entry name" value="GGDEF_dom"/>
</dbReference>
<evidence type="ECO:0000313" key="6">
    <source>
        <dbReference type="EMBL" id="UUI76421.1"/>
    </source>
</evidence>
<dbReference type="EMBL" id="CP101988">
    <property type="protein sequence ID" value="UUI76421.1"/>
    <property type="molecule type" value="Genomic_DNA"/>
</dbReference>
<evidence type="ECO:0000256" key="1">
    <source>
        <dbReference type="SAM" id="MobiDB-lite"/>
    </source>
</evidence>
<evidence type="ECO:0000259" key="5">
    <source>
        <dbReference type="PROSITE" id="PS50887"/>
    </source>
</evidence>
<dbReference type="Gene3D" id="3.20.20.450">
    <property type="entry name" value="EAL domain"/>
    <property type="match status" value="1"/>
</dbReference>